<feature type="region of interest" description="Disordered" evidence="1">
    <location>
        <begin position="1"/>
        <end position="68"/>
    </location>
</feature>
<accession>A0AAP0RIK9</accession>
<reference evidence="2 3" key="1">
    <citation type="journal article" date="2024" name="Plant J.">
        <title>Genome sequences and population genomics reveal climatic adaptation and genomic divergence between two closely related sweetgum species.</title>
        <authorList>
            <person name="Xu W.Q."/>
            <person name="Ren C.Q."/>
            <person name="Zhang X.Y."/>
            <person name="Comes H.P."/>
            <person name="Liu X.H."/>
            <person name="Li Y.G."/>
            <person name="Kettle C.J."/>
            <person name="Jalonen R."/>
            <person name="Gaisberger H."/>
            <person name="Ma Y.Z."/>
            <person name="Qiu Y.X."/>
        </authorList>
    </citation>
    <scope>NUCLEOTIDE SEQUENCE [LARGE SCALE GENOMIC DNA]</scope>
    <source>
        <strain evidence="2">Hangzhou</strain>
    </source>
</reference>
<evidence type="ECO:0000313" key="3">
    <source>
        <dbReference type="Proteomes" id="UP001415857"/>
    </source>
</evidence>
<proteinExistence type="predicted"/>
<dbReference type="EMBL" id="JBBPBK010000010">
    <property type="protein sequence ID" value="KAK9277670.1"/>
    <property type="molecule type" value="Genomic_DNA"/>
</dbReference>
<dbReference type="AlphaFoldDB" id="A0AAP0RIK9"/>
<evidence type="ECO:0000313" key="2">
    <source>
        <dbReference type="EMBL" id="KAK9277670.1"/>
    </source>
</evidence>
<evidence type="ECO:0000256" key="1">
    <source>
        <dbReference type="SAM" id="MobiDB-lite"/>
    </source>
</evidence>
<dbReference type="Proteomes" id="UP001415857">
    <property type="component" value="Unassembled WGS sequence"/>
</dbReference>
<feature type="compositionally biased region" description="Polar residues" evidence="1">
    <location>
        <begin position="1"/>
        <end position="21"/>
    </location>
</feature>
<sequence length="90" mass="9211">MLDNTGSTGPSSSSDAFTSLENGLGNKRKRRPAGTPDPIGIGPIHMRDLQPGVSEGPESTDAQEEAQGALEIAQEGIARGEEAGLRVPGA</sequence>
<name>A0AAP0RIK9_LIQFO</name>
<gene>
    <name evidence="2" type="ORF">L1049_007217</name>
</gene>
<organism evidence="2 3">
    <name type="scientific">Liquidambar formosana</name>
    <name type="common">Formosan gum</name>
    <dbReference type="NCBI Taxonomy" id="63359"/>
    <lineage>
        <taxon>Eukaryota</taxon>
        <taxon>Viridiplantae</taxon>
        <taxon>Streptophyta</taxon>
        <taxon>Embryophyta</taxon>
        <taxon>Tracheophyta</taxon>
        <taxon>Spermatophyta</taxon>
        <taxon>Magnoliopsida</taxon>
        <taxon>eudicotyledons</taxon>
        <taxon>Gunneridae</taxon>
        <taxon>Pentapetalae</taxon>
        <taxon>Saxifragales</taxon>
        <taxon>Altingiaceae</taxon>
        <taxon>Liquidambar</taxon>
    </lineage>
</organism>
<comment type="caution">
    <text evidence="2">The sequence shown here is derived from an EMBL/GenBank/DDBJ whole genome shotgun (WGS) entry which is preliminary data.</text>
</comment>
<protein>
    <submittedName>
        <fullName evidence="2">Uncharacterized protein</fullName>
    </submittedName>
</protein>
<keyword evidence="3" id="KW-1185">Reference proteome</keyword>